<protein>
    <recommendedName>
        <fullName evidence="5">PknH-like protein</fullName>
    </recommendedName>
</protein>
<sequence length="260" mass="27909">MTRTLVAVVAAGAMVVSLAGCDDKDQAGTSPVGRDRAGEDRADKDRTGEDRTGEDRTGEDRTGEDRTGEEEAGSGDEESVVTGQRNGGATSDLPGGLTTRQKLMLDNLPESGSVMAAGEYLQRFTTCERYSIDPADTRYYPMDDEFDESWGVRFRGTCNDAGDSYIRVFWTGTDGMKTFQEAYRADIAERVKTSPSAGIDGGFGIGRDFAVIAPDPDTVRQLSSSFLLVLNCNPNFEPVGDTSTAPAQVDGCVLTDDFTD</sequence>
<reference evidence="3 4" key="1">
    <citation type="submission" date="2024-06" db="EMBL/GenBank/DDBJ databases">
        <title>The Natural Products Discovery Center: Release of the First 8490 Sequenced Strains for Exploring Actinobacteria Biosynthetic Diversity.</title>
        <authorList>
            <person name="Kalkreuter E."/>
            <person name="Kautsar S.A."/>
            <person name="Yang D."/>
            <person name="Bader C.D."/>
            <person name="Teijaro C.N."/>
            <person name="Fluegel L."/>
            <person name="Davis C.M."/>
            <person name="Simpson J.R."/>
            <person name="Lauterbach L."/>
            <person name="Steele A.D."/>
            <person name="Gui C."/>
            <person name="Meng S."/>
            <person name="Li G."/>
            <person name="Viehrig K."/>
            <person name="Ye F."/>
            <person name="Su P."/>
            <person name="Kiefer A.F."/>
            <person name="Nichols A."/>
            <person name="Cepeda A.J."/>
            <person name="Yan W."/>
            <person name="Fan B."/>
            <person name="Jiang Y."/>
            <person name="Adhikari A."/>
            <person name="Zheng C.-J."/>
            <person name="Schuster L."/>
            <person name="Cowan T.M."/>
            <person name="Smanski M.J."/>
            <person name="Chevrette M.G."/>
            <person name="De Carvalho L.P.S."/>
            <person name="Shen B."/>
        </authorList>
    </citation>
    <scope>NUCLEOTIDE SEQUENCE [LARGE SCALE GENOMIC DNA]</scope>
    <source>
        <strain evidence="3 4">NPDC006434</strain>
    </source>
</reference>
<feature type="compositionally biased region" description="Basic and acidic residues" evidence="1">
    <location>
        <begin position="33"/>
        <end position="66"/>
    </location>
</feature>
<feature type="chain" id="PRO_5047261967" description="PknH-like protein" evidence="2">
    <location>
        <begin position="20"/>
        <end position="260"/>
    </location>
</feature>
<dbReference type="Proteomes" id="UP001550210">
    <property type="component" value="Unassembled WGS sequence"/>
</dbReference>
<organism evidence="3 4">
    <name type="scientific">Streptomyces ossamyceticus</name>
    <dbReference type="NCBI Taxonomy" id="249581"/>
    <lineage>
        <taxon>Bacteria</taxon>
        <taxon>Bacillati</taxon>
        <taxon>Actinomycetota</taxon>
        <taxon>Actinomycetes</taxon>
        <taxon>Kitasatosporales</taxon>
        <taxon>Streptomycetaceae</taxon>
        <taxon>Streptomyces</taxon>
    </lineage>
</organism>
<keyword evidence="4" id="KW-1185">Reference proteome</keyword>
<dbReference type="EMBL" id="JBEXPZ010000063">
    <property type="protein sequence ID" value="MET9850032.1"/>
    <property type="molecule type" value="Genomic_DNA"/>
</dbReference>
<dbReference type="PROSITE" id="PS51257">
    <property type="entry name" value="PROKAR_LIPOPROTEIN"/>
    <property type="match status" value="1"/>
</dbReference>
<evidence type="ECO:0008006" key="5">
    <source>
        <dbReference type="Google" id="ProtNLM"/>
    </source>
</evidence>
<evidence type="ECO:0000313" key="3">
    <source>
        <dbReference type="EMBL" id="MET9850032.1"/>
    </source>
</evidence>
<accession>A0ABV2V8A6</accession>
<evidence type="ECO:0000256" key="1">
    <source>
        <dbReference type="SAM" id="MobiDB-lite"/>
    </source>
</evidence>
<gene>
    <name evidence="3" type="ORF">ABZZ21_36900</name>
</gene>
<comment type="caution">
    <text evidence="3">The sequence shown here is derived from an EMBL/GenBank/DDBJ whole genome shotgun (WGS) entry which is preliminary data.</text>
</comment>
<dbReference type="RefSeq" id="WP_355402943.1">
    <property type="nucleotide sequence ID" value="NZ_JBEXPZ010000063.1"/>
</dbReference>
<feature type="signal peptide" evidence="2">
    <location>
        <begin position="1"/>
        <end position="19"/>
    </location>
</feature>
<proteinExistence type="predicted"/>
<feature type="compositionally biased region" description="Acidic residues" evidence="1">
    <location>
        <begin position="67"/>
        <end position="79"/>
    </location>
</feature>
<evidence type="ECO:0000256" key="2">
    <source>
        <dbReference type="SAM" id="SignalP"/>
    </source>
</evidence>
<keyword evidence="2" id="KW-0732">Signal</keyword>
<name>A0ABV2V8A6_9ACTN</name>
<evidence type="ECO:0000313" key="4">
    <source>
        <dbReference type="Proteomes" id="UP001550210"/>
    </source>
</evidence>
<feature type="region of interest" description="Disordered" evidence="1">
    <location>
        <begin position="22"/>
        <end position="97"/>
    </location>
</feature>